<dbReference type="GO" id="GO:0043565">
    <property type="term" value="F:sequence-specific DNA binding"/>
    <property type="evidence" value="ECO:0007669"/>
    <property type="project" value="InterPro"/>
</dbReference>
<dbReference type="InterPro" id="IPR020449">
    <property type="entry name" value="Tscrpt_reg_AraC-type_HTH"/>
</dbReference>
<evidence type="ECO:0000313" key="5">
    <source>
        <dbReference type="EMBL" id="QDE67035.1"/>
    </source>
</evidence>
<dbReference type="AlphaFoldDB" id="A0AAE6FXM1"/>
<evidence type="ECO:0000259" key="4">
    <source>
        <dbReference type="PROSITE" id="PS01124"/>
    </source>
</evidence>
<keyword evidence="1" id="KW-0805">Transcription regulation</keyword>
<keyword evidence="2" id="KW-0238">DNA-binding</keyword>
<evidence type="ECO:0000256" key="2">
    <source>
        <dbReference type="ARBA" id="ARBA00023125"/>
    </source>
</evidence>
<dbReference type="PROSITE" id="PS01124">
    <property type="entry name" value="HTH_ARAC_FAMILY_2"/>
    <property type="match status" value="1"/>
</dbReference>
<organism evidence="5 6">
    <name type="scientific">Myxococcus xanthus</name>
    <dbReference type="NCBI Taxonomy" id="34"/>
    <lineage>
        <taxon>Bacteria</taxon>
        <taxon>Pseudomonadati</taxon>
        <taxon>Myxococcota</taxon>
        <taxon>Myxococcia</taxon>
        <taxon>Myxococcales</taxon>
        <taxon>Cystobacterineae</taxon>
        <taxon>Myxococcaceae</taxon>
        <taxon>Myxococcus</taxon>
    </lineage>
</organism>
<dbReference type="Gene3D" id="1.10.10.60">
    <property type="entry name" value="Homeodomain-like"/>
    <property type="match status" value="2"/>
</dbReference>
<dbReference type="PROSITE" id="PS00041">
    <property type="entry name" value="HTH_ARAC_FAMILY_1"/>
    <property type="match status" value="1"/>
</dbReference>
<dbReference type="RefSeq" id="WP_140797633.1">
    <property type="nucleotide sequence ID" value="NZ_CP017172.1"/>
</dbReference>
<dbReference type="InterPro" id="IPR050204">
    <property type="entry name" value="AraC_XylS_family_regulators"/>
</dbReference>
<evidence type="ECO:0000256" key="3">
    <source>
        <dbReference type="ARBA" id="ARBA00023163"/>
    </source>
</evidence>
<dbReference type="InterPro" id="IPR009057">
    <property type="entry name" value="Homeodomain-like_sf"/>
</dbReference>
<protein>
    <submittedName>
        <fullName evidence="5">Transcriptional regulator</fullName>
    </submittedName>
</protein>
<sequence length="287" mass="31627">MRTTLLHRSRSVAVLDYQCDAKPGEAPAEEQHSAFSVSYVRRGSFGYQSRGIARELVAGATLVGHAGDEFCCTHEHHLGGDECLSFQFSDALVDELGAPLDVWRVGALPPLPSLMMLGELAQQTAEGNTHLGLDEVALAFAARFVDTVSGRREASSRMTARNRRRAVEAALFLDEQADEPQTLEALAAKLGLSPFHFLRIFRSVLGVTPHQYLVHMRLRQAARLLSTDAPITRIAFDVGFGDLSNFVRTFRRAAGVSPRAFRMASRGDRKILQEKMALTVYRCGSRP</sequence>
<dbReference type="Proteomes" id="UP000320179">
    <property type="component" value="Chromosome"/>
</dbReference>
<accession>A0AAE6FXM1</accession>
<dbReference type="PANTHER" id="PTHR46796">
    <property type="entry name" value="HTH-TYPE TRANSCRIPTIONAL ACTIVATOR RHAS-RELATED"/>
    <property type="match status" value="1"/>
</dbReference>
<reference evidence="5 6" key="1">
    <citation type="journal article" date="2019" name="Science">
        <title>Social genes are selection hotspots in kin groups of a soil microbe.</title>
        <authorList>
            <person name="Wielgoss S."/>
            <person name="Wolfensberger R."/>
            <person name="Sun L."/>
            <person name="Fiegna F."/>
            <person name="Velicer G.J."/>
        </authorList>
    </citation>
    <scope>NUCLEOTIDE SEQUENCE [LARGE SCALE GENOMIC DNA]</scope>
    <source>
        <strain evidence="5 6">MC3.5.9c15</strain>
    </source>
</reference>
<gene>
    <name evidence="5" type="ORF">BHS09_08425</name>
</gene>
<name>A0AAE6FXM1_MYXXA</name>
<dbReference type="PRINTS" id="PR00032">
    <property type="entry name" value="HTHARAC"/>
</dbReference>
<evidence type="ECO:0000256" key="1">
    <source>
        <dbReference type="ARBA" id="ARBA00023015"/>
    </source>
</evidence>
<evidence type="ECO:0000313" key="6">
    <source>
        <dbReference type="Proteomes" id="UP000320179"/>
    </source>
</evidence>
<dbReference type="InterPro" id="IPR018062">
    <property type="entry name" value="HTH_AraC-typ_CS"/>
</dbReference>
<dbReference type="EMBL" id="CP017174">
    <property type="protein sequence ID" value="QDE67035.1"/>
    <property type="molecule type" value="Genomic_DNA"/>
</dbReference>
<feature type="domain" description="HTH araC/xylS-type" evidence="4">
    <location>
        <begin position="167"/>
        <end position="264"/>
    </location>
</feature>
<dbReference type="PANTHER" id="PTHR46796:SF14">
    <property type="entry name" value="TRANSCRIPTIONAL REGULATORY PROTEIN"/>
    <property type="match status" value="1"/>
</dbReference>
<dbReference type="SUPFAM" id="SSF46689">
    <property type="entry name" value="Homeodomain-like"/>
    <property type="match status" value="2"/>
</dbReference>
<dbReference type="GO" id="GO:0003700">
    <property type="term" value="F:DNA-binding transcription factor activity"/>
    <property type="evidence" value="ECO:0007669"/>
    <property type="project" value="InterPro"/>
</dbReference>
<dbReference type="Pfam" id="PF12833">
    <property type="entry name" value="HTH_18"/>
    <property type="match status" value="1"/>
</dbReference>
<keyword evidence="3" id="KW-0804">Transcription</keyword>
<dbReference type="InterPro" id="IPR018060">
    <property type="entry name" value="HTH_AraC"/>
</dbReference>
<proteinExistence type="predicted"/>
<dbReference type="SMART" id="SM00342">
    <property type="entry name" value="HTH_ARAC"/>
    <property type="match status" value="1"/>
</dbReference>